<dbReference type="Pfam" id="PF05700">
    <property type="entry name" value="BCAS2"/>
    <property type="match status" value="2"/>
</dbReference>
<dbReference type="OrthoDB" id="205794at2759"/>
<protein>
    <recommendedName>
        <fullName evidence="9">Pre-mRNA-splicing factor SPF27</fullName>
    </recommendedName>
</protein>
<sequence length="170" mass="18807">MPSITTVHDSLPYIDPEPTASERAAAEALISQERSLVPDDPDHALLPPTINPHFSPAIEAELSRIASKQPLAAIDLTRYEAPDDTPAPSDLPTALERAYASATYLRARRAHLALLDSYGKNAWNRAQEEVSGDIKSLEETWKRGVGRVLETEVATETLRREVLEVRRKMA</sequence>
<evidence type="ECO:0000256" key="5">
    <source>
        <dbReference type="ARBA" id="ARBA00023187"/>
    </source>
</evidence>
<dbReference type="PANTHER" id="PTHR13296">
    <property type="entry name" value="BCAS2 PROTEIN"/>
    <property type="match status" value="1"/>
</dbReference>
<dbReference type="GO" id="GO:0071011">
    <property type="term" value="C:precatalytic spliceosome"/>
    <property type="evidence" value="ECO:0007669"/>
    <property type="project" value="TreeGrafter"/>
</dbReference>
<dbReference type="GO" id="GO:0006397">
    <property type="term" value="P:mRNA processing"/>
    <property type="evidence" value="ECO:0007669"/>
    <property type="project" value="UniProtKB-KW"/>
</dbReference>
<dbReference type="STRING" id="177199.A0A420YCU7"/>
<keyword evidence="3" id="KW-0507">mRNA processing</keyword>
<comment type="caution">
    <text evidence="7">The sequence shown here is derived from an EMBL/GenBank/DDBJ whole genome shotgun (WGS) entry which is preliminary data.</text>
</comment>
<dbReference type="EMBL" id="QVQW01000019">
    <property type="protein sequence ID" value="RKU45728.1"/>
    <property type="molecule type" value="Genomic_DNA"/>
</dbReference>
<evidence type="ECO:0000256" key="6">
    <source>
        <dbReference type="ARBA" id="ARBA00023242"/>
    </source>
</evidence>
<evidence type="ECO:0000256" key="3">
    <source>
        <dbReference type="ARBA" id="ARBA00022664"/>
    </source>
</evidence>
<gene>
    <name evidence="7" type="ORF">DL546_007956</name>
</gene>
<evidence type="ECO:0000313" key="7">
    <source>
        <dbReference type="EMBL" id="RKU45728.1"/>
    </source>
</evidence>
<dbReference type="GO" id="GO:0071013">
    <property type="term" value="C:catalytic step 2 spliceosome"/>
    <property type="evidence" value="ECO:0007669"/>
    <property type="project" value="TreeGrafter"/>
</dbReference>
<evidence type="ECO:0008006" key="9">
    <source>
        <dbReference type="Google" id="ProtNLM"/>
    </source>
</evidence>
<dbReference type="AlphaFoldDB" id="A0A420YCU7"/>
<keyword evidence="5" id="KW-0508">mRNA splicing</keyword>
<reference evidence="7 8" key="1">
    <citation type="submission" date="2018-08" db="EMBL/GenBank/DDBJ databases">
        <title>Draft genome of the lignicolous fungus Coniochaeta pulveracea.</title>
        <authorList>
            <person name="Borstlap C.J."/>
            <person name="De Witt R.N."/>
            <person name="Botha A."/>
            <person name="Volschenk H."/>
        </authorList>
    </citation>
    <scope>NUCLEOTIDE SEQUENCE [LARGE SCALE GENOMIC DNA]</scope>
    <source>
        <strain evidence="7 8">CAB683</strain>
    </source>
</reference>
<keyword evidence="6" id="KW-0539">Nucleus</keyword>
<name>A0A420YCU7_9PEZI</name>
<dbReference type="GO" id="GO:0008380">
    <property type="term" value="P:RNA splicing"/>
    <property type="evidence" value="ECO:0007669"/>
    <property type="project" value="UniProtKB-KW"/>
</dbReference>
<dbReference type="GO" id="GO:0000974">
    <property type="term" value="C:Prp19 complex"/>
    <property type="evidence" value="ECO:0007669"/>
    <property type="project" value="TreeGrafter"/>
</dbReference>
<accession>A0A420YCU7</accession>
<comment type="subcellular location">
    <subcellularLocation>
        <location evidence="1">Nucleus</location>
    </subcellularLocation>
</comment>
<evidence type="ECO:0000313" key="8">
    <source>
        <dbReference type="Proteomes" id="UP000275385"/>
    </source>
</evidence>
<dbReference type="Proteomes" id="UP000275385">
    <property type="component" value="Unassembled WGS sequence"/>
</dbReference>
<evidence type="ECO:0000256" key="4">
    <source>
        <dbReference type="ARBA" id="ARBA00022728"/>
    </source>
</evidence>
<comment type="similarity">
    <text evidence="2">Belongs to the SPF27 family.</text>
</comment>
<dbReference type="PANTHER" id="PTHR13296:SF0">
    <property type="entry name" value="PRE-MRNA-SPLICING FACTOR SPF27"/>
    <property type="match status" value="1"/>
</dbReference>
<evidence type="ECO:0000256" key="1">
    <source>
        <dbReference type="ARBA" id="ARBA00004123"/>
    </source>
</evidence>
<evidence type="ECO:0000256" key="2">
    <source>
        <dbReference type="ARBA" id="ARBA00010788"/>
    </source>
</evidence>
<dbReference type="InterPro" id="IPR008409">
    <property type="entry name" value="SPF27"/>
</dbReference>
<proteinExistence type="inferred from homology"/>
<organism evidence="7 8">
    <name type="scientific">Coniochaeta pulveracea</name>
    <dbReference type="NCBI Taxonomy" id="177199"/>
    <lineage>
        <taxon>Eukaryota</taxon>
        <taxon>Fungi</taxon>
        <taxon>Dikarya</taxon>
        <taxon>Ascomycota</taxon>
        <taxon>Pezizomycotina</taxon>
        <taxon>Sordariomycetes</taxon>
        <taxon>Sordariomycetidae</taxon>
        <taxon>Coniochaetales</taxon>
        <taxon>Coniochaetaceae</taxon>
        <taxon>Coniochaeta</taxon>
    </lineage>
</organism>
<keyword evidence="8" id="KW-1185">Reference proteome</keyword>
<keyword evidence="4" id="KW-0747">Spliceosome</keyword>